<feature type="signal peptide" evidence="2">
    <location>
        <begin position="1"/>
        <end position="25"/>
    </location>
</feature>
<dbReference type="Proteomes" id="UP001205105">
    <property type="component" value="Unassembled WGS sequence"/>
</dbReference>
<name>A0AAD5H471_9CHLO</name>
<protein>
    <submittedName>
        <fullName evidence="3">Uncharacterized protein</fullName>
    </submittedName>
</protein>
<keyword evidence="2" id="KW-0732">Signal</keyword>
<feature type="region of interest" description="Disordered" evidence="1">
    <location>
        <begin position="125"/>
        <end position="164"/>
    </location>
</feature>
<evidence type="ECO:0000313" key="3">
    <source>
        <dbReference type="EMBL" id="KAI7843246.1"/>
    </source>
</evidence>
<dbReference type="EMBL" id="JADXDR010000041">
    <property type="protein sequence ID" value="KAI7843246.1"/>
    <property type="molecule type" value="Genomic_DNA"/>
</dbReference>
<feature type="region of interest" description="Disordered" evidence="1">
    <location>
        <begin position="316"/>
        <end position="367"/>
    </location>
</feature>
<evidence type="ECO:0000256" key="2">
    <source>
        <dbReference type="SAM" id="SignalP"/>
    </source>
</evidence>
<feature type="chain" id="PRO_5042168689" evidence="2">
    <location>
        <begin position="26"/>
        <end position="533"/>
    </location>
</feature>
<sequence length="533" mass="54551">MRSAGRLACAAAASICLLCASLVAGRTLLEGLPFDMPSECAGIASVNVLRLLQQIQRDCPRPPPEGYNCPGSCGDALASIKYRCAEAAAAAQAQASGGDLKAEGEWIKSLFRACPWAILGKRVQTQAPGNSSAGQPQGSPVPPASPPAAPVDGNTSAGAGDWSPWLGRSTPQSVMAVCPCPGYIQGFSVWYEQGRNVSFEDAGPIIGLTAHCTPYLLAGQQPGALVELQVFPGQGPPDFSLNFTSGLPNVTVKYGQFLDSFLGAGGAGTSQGEASCWPGHVITGIHVAWEPAPVAPFSNLATGVMVHCSDPNTCPGSSADAPAPTYPASSPPPGPPKHDIPSGTWSDGSPAPPTSPPAAPVDGNSSEGSFSVWYEKGMRATPADRSPISGLIAKCAGGNNEEASLEVFSGQGSPKATLNFPTGITSVAVQLGQFLDSFMGAGGTGTTQTNFTCQRPGQRITGFQAAWEPSPVRPGTNIATGVRVHCSDPDICIAASWDALPSGTWSEWLGPGHGPSHYGGICPCNSTLQVCAP</sequence>
<proteinExistence type="predicted"/>
<keyword evidence="4" id="KW-1185">Reference proteome</keyword>
<reference evidence="3" key="1">
    <citation type="submission" date="2020-11" db="EMBL/GenBank/DDBJ databases">
        <title>Chlorella ohadii genome sequencing and assembly.</title>
        <authorList>
            <person name="Murik O."/>
            <person name="Treves H."/>
            <person name="Kedem I."/>
            <person name="Shotland Y."/>
            <person name="Kaplan A."/>
        </authorList>
    </citation>
    <scope>NUCLEOTIDE SEQUENCE</scope>
    <source>
        <strain evidence="3">1</strain>
    </source>
</reference>
<evidence type="ECO:0000313" key="4">
    <source>
        <dbReference type="Proteomes" id="UP001205105"/>
    </source>
</evidence>
<gene>
    <name evidence="3" type="ORF">COHA_003080</name>
</gene>
<feature type="compositionally biased region" description="Pro residues" evidence="1">
    <location>
        <begin position="350"/>
        <end position="359"/>
    </location>
</feature>
<organism evidence="3 4">
    <name type="scientific">Chlorella ohadii</name>
    <dbReference type="NCBI Taxonomy" id="2649997"/>
    <lineage>
        <taxon>Eukaryota</taxon>
        <taxon>Viridiplantae</taxon>
        <taxon>Chlorophyta</taxon>
        <taxon>core chlorophytes</taxon>
        <taxon>Trebouxiophyceae</taxon>
        <taxon>Chlorellales</taxon>
        <taxon>Chlorellaceae</taxon>
        <taxon>Chlorella clade</taxon>
        <taxon>Chlorella</taxon>
    </lineage>
</organism>
<accession>A0AAD5H471</accession>
<evidence type="ECO:0000256" key="1">
    <source>
        <dbReference type="SAM" id="MobiDB-lite"/>
    </source>
</evidence>
<comment type="caution">
    <text evidence="3">The sequence shown here is derived from an EMBL/GenBank/DDBJ whole genome shotgun (WGS) entry which is preliminary data.</text>
</comment>
<dbReference type="AlphaFoldDB" id="A0AAD5H471"/>
<feature type="compositionally biased region" description="Pro residues" evidence="1">
    <location>
        <begin position="139"/>
        <end position="149"/>
    </location>
</feature>
<feature type="compositionally biased region" description="Low complexity" evidence="1">
    <location>
        <begin position="317"/>
        <end position="328"/>
    </location>
</feature>